<dbReference type="InterPro" id="IPR001584">
    <property type="entry name" value="Integrase_cat-core"/>
</dbReference>
<dbReference type="SUPFAM" id="SSF53098">
    <property type="entry name" value="Ribonuclease H-like"/>
    <property type="match status" value="1"/>
</dbReference>
<dbReference type="EMBL" id="RAVZ01000050">
    <property type="protein sequence ID" value="RKG90915.1"/>
    <property type="molecule type" value="Genomic_DNA"/>
</dbReference>
<dbReference type="Proteomes" id="UP000268094">
    <property type="component" value="Unassembled WGS sequence"/>
</dbReference>
<dbReference type="AlphaFoldDB" id="A0A3A8J5Y8"/>
<proteinExistence type="predicted"/>
<dbReference type="InterPro" id="IPR012337">
    <property type="entry name" value="RNaseH-like_sf"/>
</dbReference>
<dbReference type="InterPro" id="IPR036397">
    <property type="entry name" value="RNaseH_sf"/>
</dbReference>
<feature type="domain" description="Integrase catalytic" evidence="1">
    <location>
        <begin position="8"/>
        <end position="62"/>
    </location>
</feature>
<dbReference type="GO" id="GO:0003676">
    <property type="term" value="F:nucleic acid binding"/>
    <property type="evidence" value="ECO:0007669"/>
    <property type="project" value="InterPro"/>
</dbReference>
<evidence type="ECO:0000313" key="3">
    <source>
        <dbReference type="Proteomes" id="UP000268094"/>
    </source>
</evidence>
<organism evidence="2 3">
    <name type="scientific">Corallococcus terminator</name>
    <dbReference type="NCBI Taxonomy" id="2316733"/>
    <lineage>
        <taxon>Bacteria</taxon>
        <taxon>Pseudomonadati</taxon>
        <taxon>Myxococcota</taxon>
        <taxon>Myxococcia</taxon>
        <taxon>Myxococcales</taxon>
        <taxon>Cystobacterineae</taxon>
        <taxon>Myxococcaceae</taxon>
        <taxon>Corallococcus</taxon>
    </lineage>
</organism>
<accession>A0A3A8J5Y8</accession>
<dbReference type="GO" id="GO:0015074">
    <property type="term" value="P:DNA integration"/>
    <property type="evidence" value="ECO:0007669"/>
    <property type="project" value="InterPro"/>
</dbReference>
<gene>
    <name evidence="2" type="ORF">D7V88_10240</name>
</gene>
<reference evidence="3" key="1">
    <citation type="submission" date="2018-09" db="EMBL/GenBank/DDBJ databases">
        <authorList>
            <person name="Livingstone P.G."/>
            <person name="Whitworth D.E."/>
        </authorList>
    </citation>
    <scope>NUCLEOTIDE SEQUENCE [LARGE SCALE GENOMIC DNA]</scope>
    <source>
        <strain evidence="3">CA054A</strain>
    </source>
</reference>
<evidence type="ECO:0000313" key="2">
    <source>
        <dbReference type="EMBL" id="RKG90915.1"/>
    </source>
</evidence>
<name>A0A3A8J5Y8_9BACT</name>
<evidence type="ECO:0000259" key="1">
    <source>
        <dbReference type="Pfam" id="PF13683"/>
    </source>
</evidence>
<comment type="caution">
    <text evidence="2">The sequence shown here is derived from an EMBL/GenBank/DDBJ whole genome shotgun (WGS) entry which is preliminary data.</text>
</comment>
<dbReference type="Pfam" id="PF13683">
    <property type="entry name" value="rve_3"/>
    <property type="match status" value="1"/>
</dbReference>
<keyword evidence="3" id="KW-1185">Reference proteome</keyword>
<dbReference type="Gene3D" id="3.30.420.10">
    <property type="entry name" value="Ribonuclease H-like superfamily/Ribonuclease H"/>
    <property type="match status" value="1"/>
</dbReference>
<dbReference type="OrthoDB" id="9813285at2"/>
<protein>
    <recommendedName>
        <fullName evidence="1">Integrase catalytic domain-containing protein</fullName>
    </recommendedName>
</protein>
<sequence>MHHALVLPQSNGMAEAFVKTFKRDDVDVNALHSAVHVIARLPAWVDDSNHCHPHRRLKMKSPHELRTAHSQP</sequence>